<name>A0A8B8ER38_CRAVI</name>
<gene>
    <name evidence="2" type="primary">LOC111136096</name>
</gene>
<dbReference type="Proteomes" id="UP000694844">
    <property type="component" value="Chromosome 5"/>
</dbReference>
<dbReference type="KEGG" id="cvn:111136096"/>
<proteinExistence type="predicted"/>
<dbReference type="GeneID" id="111136096"/>
<accession>A0A8B8ER38</accession>
<dbReference type="AlphaFoldDB" id="A0A8B8ER38"/>
<keyword evidence="1" id="KW-1185">Reference proteome</keyword>
<reference evidence="2" key="1">
    <citation type="submission" date="2025-08" db="UniProtKB">
        <authorList>
            <consortium name="RefSeq"/>
        </authorList>
    </citation>
    <scope>IDENTIFICATION</scope>
    <source>
        <tissue evidence="2">Whole sample</tissue>
    </source>
</reference>
<dbReference type="Gene3D" id="2.60.120.740">
    <property type="match status" value="1"/>
</dbReference>
<evidence type="ECO:0000313" key="1">
    <source>
        <dbReference type="Proteomes" id="UP000694844"/>
    </source>
</evidence>
<dbReference type="OrthoDB" id="6134084at2759"/>
<dbReference type="InterPro" id="IPR043159">
    <property type="entry name" value="Lectin_gal-bd_sf"/>
</dbReference>
<evidence type="ECO:0000313" key="2">
    <source>
        <dbReference type="RefSeq" id="XP_022342409.1"/>
    </source>
</evidence>
<sequence>MDTFSYFSIEGDSSLQRRFFISKHAGGYSSDVGRFWLGISEKRLSILGGSSPPFILISPTNYAVTWIHKNVHVIELSTVVLQCDNQGMIHVNSARYGRDTRWKTVTGILASKCDFQHYCTTPAENYIFSDPAPGEQKSLHAEYSCEPSTADEFAIYVHAEGLNRSRGGIMLLSLYF</sequence>
<organism evidence="1 2">
    <name type="scientific">Crassostrea virginica</name>
    <name type="common">Eastern oyster</name>
    <dbReference type="NCBI Taxonomy" id="6565"/>
    <lineage>
        <taxon>Eukaryota</taxon>
        <taxon>Metazoa</taxon>
        <taxon>Spiralia</taxon>
        <taxon>Lophotrochozoa</taxon>
        <taxon>Mollusca</taxon>
        <taxon>Bivalvia</taxon>
        <taxon>Autobranchia</taxon>
        <taxon>Pteriomorphia</taxon>
        <taxon>Ostreida</taxon>
        <taxon>Ostreoidea</taxon>
        <taxon>Ostreidae</taxon>
        <taxon>Crassostrea</taxon>
    </lineage>
</organism>
<dbReference type="RefSeq" id="XP_022342409.1">
    <property type="nucleotide sequence ID" value="XM_022486701.1"/>
</dbReference>
<protein>
    <submittedName>
        <fullName evidence="2">Uncharacterized protein LOC111136096</fullName>
    </submittedName>
</protein>
<dbReference type="CDD" id="cd22823">
    <property type="entry name" value="Gal_Rha_Lectin"/>
    <property type="match status" value="1"/>
</dbReference>